<evidence type="ECO:0000313" key="1">
    <source>
        <dbReference type="EMBL" id="XAI69435.1"/>
    </source>
</evidence>
<name>A0AAU6VYK7_9VIRU</name>
<accession>A0AAU6VYK7</accession>
<protein>
    <submittedName>
        <fullName evidence="1">Uncharacterized protein</fullName>
    </submittedName>
</protein>
<organism evidence="1">
    <name type="scientific">Pseudomonas phage Pyxpy01</name>
    <dbReference type="NCBI Taxonomy" id="3138546"/>
    <lineage>
        <taxon>Viruses</taxon>
    </lineage>
</organism>
<gene>
    <name evidence="1" type="ORF">Pyxpy01_00137</name>
</gene>
<reference evidence="1" key="1">
    <citation type="journal article" date="2024" name="J. Gen. Virol.">
        <title>Novel phages of Pseudomonas syringae unveil numerous potential auxiliary metabolic genes.</title>
        <authorList>
            <person name="Feltin C."/>
            <person name="Garneau J.R."/>
            <person name="Morris C.E."/>
            <person name="Berard A."/>
            <person name="Torres-Barcelo C."/>
        </authorList>
    </citation>
    <scope>NUCLEOTIDE SEQUENCE</scope>
</reference>
<proteinExistence type="predicted"/>
<dbReference type="EMBL" id="PP179310">
    <property type="protein sequence ID" value="XAI69435.1"/>
    <property type="molecule type" value="Genomic_DNA"/>
</dbReference>
<sequence>MKGFITLMGALLLITFLGLALKNDVDFRHDCHAKGGVVVEASTEMLCVNKEAFIK</sequence>